<sequence length="436" mass="49533">MRGIRVGGFVDSYSQVVRIKVIPSPADQGCHSVRIRFANGHYPCPGISQNSHVKEAIMLPNELEQQLKHLISQGDLVGVEGIASENSWILELEPWLYQAAEAGKLDLVQFFFENGLDKNQRRADGLRENALSAAAARGHVDVVRFLLEKKALSELDTVDANPLLLAVAASSLECVRLLVEAGVDLHKTYYLSVGYRRNALSYAVQLDDDEIAQYLRSQGAKLPIVPELLVIDLHRREQLSERILGFLETKRTRPLDDYAILREDKVVEFWHVEPSNKLLVNTIFTRGLSLATRVEQVSPIQRELMVHLPFSWDIHDSFFQTPQYRWPLERMRQLAEGILDSSISMPEPLMILPNGNPPSPLGEGTQQNSLLLLTDFYRFGPVVIDENLNVLFCLLISLFEQERQYEKKHGILPLLKAMRPFADFMLTNPRREPYVS</sequence>
<dbReference type="Pfam" id="PF05076">
    <property type="entry name" value="SUFU"/>
    <property type="match status" value="1"/>
</dbReference>
<dbReference type="InterPro" id="IPR002110">
    <property type="entry name" value="Ankyrin_rpt"/>
</dbReference>
<dbReference type="SMART" id="SM00248">
    <property type="entry name" value="ANK"/>
    <property type="match status" value="4"/>
</dbReference>
<keyword evidence="1" id="KW-0677">Repeat</keyword>
<protein>
    <recommendedName>
        <fullName evidence="3">Suppressor of fused-like domain-containing protein</fullName>
    </recommendedName>
</protein>
<reference evidence="4 5" key="1">
    <citation type="submission" date="2018-07" db="EMBL/GenBank/DDBJ databases">
        <title>Comparative genomes isolates from brazilian mangrove.</title>
        <authorList>
            <person name="De Araujo J.E."/>
            <person name="Taketani R.G."/>
            <person name="Silva M.C.P."/>
            <person name="Lourenco M.V."/>
            <person name="Oliveira V.M."/>
            <person name="Andreote F.D."/>
        </authorList>
    </citation>
    <scope>NUCLEOTIDE SEQUENCE [LARGE SCALE GENOMIC DNA]</scope>
    <source>
        <strain evidence="4 5">HEX PRIS-MGV</strain>
    </source>
</reference>
<dbReference type="GO" id="GO:0004842">
    <property type="term" value="F:ubiquitin-protein transferase activity"/>
    <property type="evidence" value="ECO:0007669"/>
    <property type="project" value="TreeGrafter"/>
</dbReference>
<keyword evidence="2" id="KW-0040">ANK repeat</keyword>
<evidence type="ECO:0000313" key="5">
    <source>
        <dbReference type="Proteomes" id="UP000253562"/>
    </source>
</evidence>
<accession>A0A368KQ02</accession>
<gene>
    <name evidence="4" type="ORF">DTL42_18560</name>
</gene>
<dbReference type="Proteomes" id="UP000253562">
    <property type="component" value="Unassembled WGS sequence"/>
</dbReference>
<name>A0A368KQ02_9BACT</name>
<dbReference type="InterPro" id="IPR036770">
    <property type="entry name" value="Ankyrin_rpt-contain_sf"/>
</dbReference>
<evidence type="ECO:0000256" key="2">
    <source>
        <dbReference type="ARBA" id="ARBA00023043"/>
    </source>
</evidence>
<organism evidence="4 5">
    <name type="scientific">Bremerella cremea</name>
    <dbReference type="NCBI Taxonomy" id="1031537"/>
    <lineage>
        <taxon>Bacteria</taxon>
        <taxon>Pseudomonadati</taxon>
        <taxon>Planctomycetota</taxon>
        <taxon>Planctomycetia</taxon>
        <taxon>Pirellulales</taxon>
        <taxon>Pirellulaceae</taxon>
        <taxon>Bremerella</taxon>
    </lineage>
</organism>
<dbReference type="PANTHER" id="PTHR24171:SF8">
    <property type="entry name" value="BRCA1-ASSOCIATED RING DOMAIN PROTEIN 1"/>
    <property type="match status" value="1"/>
</dbReference>
<evidence type="ECO:0000259" key="3">
    <source>
        <dbReference type="Pfam" id="PF05076"/>
    </source>
</evidence>
<feature type="domain" description="Suppressor of fused-like" evidence="3">
    <location>
        <begin position="282"/>
        <end position="432"/>
    </location>
</feature>
<dbReference type="InterPro" id="IPR020941">
    <property type="entry name" value="SUFU-like_domain"/>
</dbReference>
<dbReference type="Gene3D" id="1.25.40.20">
    <property type="entry name" value="Ankyrin repeat-containing domain"/>
    <property type="match status" value="1"/>
</dbReference>
<dbReference type="SUPFAM" id="SSF48403">
    <property type="entry name" value="Ankyrin repeat"/>
    <property type="match status" value="1"/>
</dbReference>
<dbReference type="GO" id="GO:0085020">
    <property type="term" value="P:protein K6-linked ubiquitination"/>
    <property type="evidence" value="ECO:0007669"/>
    <property type="project" value="TreeGrafter"/>
</dbReference>
<proteinExistence type="predicted"/>
<comment type="caution">
    <text evidence="4">The sequence shown here is derived from an EMBL/GenBank/DDBJ whole genome shotgun (WGS) entry which is preliminary data.</text>
</comment>
<dbReference type="AlphaFoldDB" id="A0A368KQ02"/>
<evidence type="ECO:0000313" key="4">
    <source>
        <dbReference type="EMBL" id="RCS43986.1"/>
    </source>
</evidence>
<evidence type="ECO:0000256" key="1">
    <source>
        <dbReference type="ARBA" id="ARBA00022737"/>
    </source>
</evidence>
<dbReference type="PANTHER" id="PTHR24171">
    <property type="entry name" value="ANKYRIN REPEAT DOMAIN-CONTAINING PROTEIN 39-RELATED"/>
    <property type="match status" value="1"/>
</dbReference>
<dbReference type="EMBL" id="QPEX01000037">
    <property type="protein sequence ID" value="RCS43986.1"/>
    <property type="molecule type" value="Genomic_DNA"/>
</dbReference>
<dbReference type="Pfam" id="PF12796">
    <property type="entry name" value="Ank_2"/>
    <property type="match status" value="1"/>
</dbReference>